<keyword evidence="1" id="KW-0378">Hydrolase</keyword>
<dbReference type="Proteomes" id="UP000243376">
    <property type="component" value="Unassembled WGS sequence"/>
</dbReference>
<protein>
    <submittedName>
        <fullName evidence="1">Endonuclease MutS2</fullName>
    </submittedName>
</protein>
<accession>A0A2J6XFV0</accession>
<dbReference type="AlphaFoldDB" id="A0A2J6XFV0"/>
<organism evidence="1 2">
    <name type="scientific">Chloroflexus aggregans</name>
    <dbReference type="NCBI Taxonomy" id="152260"/>
    <lineage>
        <taxon>Bacteria</taxon>
        <taxon>Bacillati</taxon>
        <taxon>Chloroflexota</taxon>
        <taxon>Chloroflexia</taxon>
        <taxon>Chloroflexales</taxon>
        <taxon>Chloroflexineae</taxon>
        <taxon>Chloroflexaceae</taxon>
        <taxon>Chloroflexus</taxon>
    </lineage>
</organism>
<reference evidence="1 2" key="1">
    <citation type="submission" date="2018-01" db="EMBL/GenBank/DDBJ databases">
        <title>Metagenomic assembled genomes from two thermal pools in the Uzon Caldera, Kamchatka, Russia.</title>
        <authorList>
            <person name="Wilkins L."/>
            <person name="Ettinger C."/>
        </authorList>
    </citation>
    <scope>NUCLEOTIDE SEQUENCE [LARGE SCALE GENOMIC DNA]</scope>
    <source>
        <strain evidence="1">ZAV-02</strain>
    </source>
</reference>
<feature type="non-terminal residue" evidence="1">
    <location>
        <position position="132"/>
    </location>
</feature>
<evidence type="ECO:0000313" key="1">
    <source>
        <dbReference type="EMBL" id="PMP87113.1"/>
    </source>
</evidence>
<gene>
    <name evidence="1" type="ORF">C0184_00495</name>
</gene>
<comment type="caution">
    <text evidence="1">The sequence shown here is derived from an EMBL/GenBank/DDBJ whole genome shotgun (WGS) entry which is preliminary data.</text>
</comment>
<name>A0A2J6XFV0_9CHLR</name>
<keyword evidence="1" id="KW-0540">Nuclease</keyword>
<dbReference type="EMBL" id="PNIQ01000038">
    <property type="protein sequence ID" value="PMP87113.1"/>
    <property type="molecule type" value="Genomic_DNA"/>
</dbReference>
<dbReference type="GO" id="GO:0004519">
    <property type="term" value="F:endonuclease activity"/>
    <property type="evidence" value="ECO:0007669"/>
    <property type="project" value="UniProtKB-KW"/>
</dbReference>
<keyword evidence="1" id="KW-0255">Endonuclease</keyword>
<proteinExistence type="predicted"/>
<sequence length="132" mass="14755">MSIPETSLHTLEFDAVRDRLAHYTAFSASRELALSLTPSTDLDEVRRRQALTAEARLLLEEWPDLTIGGARDVRRSAHHAARGGMLDGTTLRDIAATLRSAATLRQRLSRLDDRFPNLRDLGYTLPALPHLI</sequence>
<evidence type="ECO:0000313" key="2">
    <source>
        <dbReference type="Proteomes" id="UP000243376"/>
    </source>
</evidence>